<feature type="domain" description="Hemerythrin-like" evidence="1">
    <location>
        <begin position="25"/>
        <end position="164"/>
    </location>
</feature>
<dbReference type="Gene3D" id="1.20.120.520">
    <property type="entry name" value="nmb1532 protein domain like"/>
    <property type="match status" value="1"/>
</dbReference>
<accession>A0ABT4QEG6</accession>
<reference evidence="2 3" key="1">
    <citation type="submission" date="2022-12" db="EMBL/GenBank/DDBJ databases">
        <title>Draft genome sequence of Paenibacillus sp. dW9.</title>
        <authorList>
            <person name="Choi E.-W."/>
            <person name="Kim D.-U."/>
        </authorList>
    </citation>
    <scope>NUCLEOTIDE SEQUENCE [LARGE SCALE GENOMIC DNA]</scope>
    <source>
        <strain evidence="3">dW9</strain>
    </source>
</reference>
<organism evidence="2 3">
    <name type="scientific">Paenibacillus gyeongsangnamensis</name>
    <dbReference type="NCBI Taxonomy" id="3388067"/>
    <lineage>
        <taxon>Bacteria</taxon>
        <taxon>Bacillati</taxon>
        <taxon>Bacillota</taxon>
        <taxon>Bacilli</taxon>
        <taxon>Bacillales</taxon>
        <taxon>Paenibacillaceae</taxon>
        <taxon>Paenibacillus</taxon>
    </lineage>
</organism>
<gene>
    <name evidence="2" type="ORF">O9H85_23115</name>
</gene>
<dbReference type="PANTHER" id="PTHR39966">
    <property type="entry name" value="BLL2471 PROTEIN-RELATED"/>
    <property type="match status" value="1"/>
</dbReference>
<sequence>MNPTTFGCGGMNRGASMPDMPLCAPLRQLKQEHLPLRKAMDIFYSTAERLFEGSGTERYDIFHTLRDQVADFTEQLKKHSRKEDDGLFPMMARYIGREVGPIAVMEYEHEQAEQHLLRFLDAADQDDSGIKVEDVKTITGYAVQAYSILTEHFSKEENVLFPMAENMLSLKEKEQLNNMIQEL</sequence>
<comment type="caution">
    <text evidence="2">The sequence shown here is derived from an EMBL/GenBank/DDBJ whole genome shotgun (WGS) entry which is preliminary data.</text>
</comment>
<evidence type="ECO:0000259" key="1">
    <source>
        <dbReference type="Pfam" id="PF01814"/>
    </source>
</evidence>
<dbReference type="InterPro" id="IPR012312">
    <property type="entry name" value="Hemerythrin-like"/>
</dbReference>
<evidence type="ECO:0000313" key="2">
    <source>
        <dbReference type="EMBL" id="MCZ8515252.1"/>
    </source>
</evidence>
<name>A0ABT4QEG6_9BACL</name>
<dbReference type="PANTHER" id="PTHR39966:SF1">
    <property type="entry name" value="HEMERYTHRIN-LIKE DOMAIN-CONTAINING PROTEIN"/>
    <property type="match status" value="1"/>
</dbReference>
<dbReference type="Proteomes" id="UP001527882">
    <property type="component" value="Unassembled WGS sequence"/>
</dbReference>
<evidence type="ECO:0000313" key="3">
    <source>
        <dbReference type="Proteomes" id="UP001527882"/>
    </source>
</evidence>
<dbReference type="EMBL" id="JAQAGZ010000016">
    <property type="protein sequence ID" value="MCZ8515252.1"/>
    <property type="molecule type" value="Genomic_DNA"/>
</dbReference>
<protein>
    <submittedName>
        <fullName evidence="2">Hemerythrin domain-containing protein</fullName>
    </submittedName>
</protein>
<dbReference type="CDD" id="cd12108">
    <property type="entry name" value="Hr-like"/>
    <property type="match status" value="1"/>
</dbReference>
<dbReference type="Pfam" id="PF01814">
    <property type="entry name" value="Hemerythrin"/>
    <property type="match status" value="1"/>
</dbReference>
<keyword evidence="3" id="KW-1185">Reference proteome</keyword>
<dbReference type="RefSeq" id="WP_269883783.1">
    <property type="nucleotide sequence ID" value="NZ_JAQAGZ010000016.1"/>
</dbReference>
<proteinExistence type="predicted"/>